<dbReference type="OrthoDB" id="20595at10239"/>
<dbReference type="GeneID" id="29124077"/>
<protein>
    <submittedName>
        <fullName evidence="1">Uncharacterized protein</fullName>
    </submittedName>
</protein>
<evidence type="ECO:0000313" key="2">
    <source>
        <dbReference type="Proteomes" id="UP000201797"/>
    </source>
</evidence>
<evidence type="ECO:0000313" key="1">
    <source>
        <dbReference type="EMBL" id="AMO42855.1"/>
    </source>
</evidence>
<accession>A0A127KLH7</accession>
<reference evidence="1 2" key="1">
    <citation type="submission" date="2016-01" db="EMBL/GenBank/DDBJ databases">
        <title>The genomic content and context of auxiliary metabolic genes in marine cyanophages.</title>
        <authorList>
            <person name="Marston M.F."/>
            <person name="Martiny J.B.H."/>
            <person name="Crummett L.T."/>
        </authorList>
    </citation>
    <scope>NUCLEOTIDE SEQUENCE [LARGE SCALE GENOMIC DNA]</scope>
    <source>
        <strain evidence="1">RW_29_0704</strain>
    </source>
</reference>
<dbReference type="EMBL" id="KU594605">
    <property type="protein sequence ID" value="AMO42855.1"/>
    <property type="molecule type" value="Genomic_DNA"/>
</dbReference>
<gene>
    <name evidence="1" type="ORF">R290704_073</name>
</gene>
<name>A0A127KLH7_9CAUD</name>
<keyword evidence="2" id="KW-1185">Reference proteome</keyword>
<dbReference type="RefSeq" id="YP_009302154.1">
    <property type="nucleotide sequence ID" value="NC_031242.1"/>
</dbReference>
<proteinExistence type="predicted"/>
<dbReference type="Proteomes" id="UP000201797">
    <property type="component" value="Segment"/>
</dbReference>
<organism evidence="1 2">
    <name type="scientific">Cyanophage S-RIM50</name>
    <dbReference type="NCBI Taxonomy" id="687803"/>
    <lineage>
        <taxon>Viruses</taxon>
        <taxon>Duplodnaviria</taxon>
        <taxon>Heunggongvirae</taxon>
        <taxon>Uroviricota</taxon>
        <taxon>Caudoviricetes</taxon>
        <taxon>Pantevenvirales</taxon>
        <taxon>Kyanoviridae</taxon>
        <taxon>Neptunevirus</taxon>
        <taxon>Neptunevirus srim50</taxon>
    </lineage>
</organism>
<dbReference type="KEGG" id="vg:29124077"/>
<sequence length="79" mass="9327">MQDSTLDLFINNENTDDRDHMIETMAETYWDAMHKCVEDNRSMDAVSIYEEWVVDGIDPQDDDYVFIFAPDLTLETEEK</sequence>